<dbReference type="RefSeq" id="XP_040719213.1">
    <property type="nucleotide sequence ID" value="XM_040858089.1"/>
</dbReference>
<reference evidence="2 3" key="1">
    <citation type="submission" date="2016-07" db="EMBL/GenBank/DDBJ databases">
        <title>Pervasive Adenine N6-methylation of Active Genes in Fungi.</title>
        <authorList>
            <consortium name="DOE Joint Genome Institute"/>
            <person name="Mondo S.J."/>
            <person name="Dannebaum R.O."/>
            <person name="Kuo R.C."/>
            <person name="Labutti K."/>
            <person name="Haridas S."/>
            <person name="Kuo A."/>
            <person name="Salamov A."/>
            <person name="Ahrendt S.R."/>
            <person name="Lipzen A."/>
            <person name="Sullivan W."/>
            <person name="Andreopoulos W.B."/>
            <person name="Clum A."/>
            <person name="Lindquist E."/>
            <person name="Daum C."/>
            <person name="Ramamoorthy G.K."/>
            <person name="Gryganskyi A."/>
            <person name="Culley D."/>
            <person name="Magnuson J.K."/>
            <person name="James T.Y."/>
            <person name="O'Malley M.A."/>
            <person name="Stajich J.E."/>
            <person name="Spatafora J.W."/>
            <person name="Visel A."/>
            <person name="Grigoriev I.V."/>
        </authorList>
    </citation>
    <scope>NUCLEOTIDE SEQUENCE [LARGE SCALE GENOMIC DNA]</scope>
    <source>
        <strain evidence="2 3">CBS 129021</strain>
    </source>
</reference>
<evidence type="ECO:0000313" key="3">
    <source>
        <dbReference type="Proteomes" id="UP000193689"/>
    </source>
</evidence>
<name>A0A1Y2ECD6_9PEZI</name>
<dbReference type="AlphaFoldDB" id="A0A1Y2ECD6"/>
<protein>
    <submittedName>
        <fullName evidence="2">Uncharacterized protein</fullName>
    </submittedName>
</protein>
<accession>A0A1Y2ECD6</accession>
<evidence type="ECO:0000313" key="2">
    <source>
        <dbReference type="EMBL" id="ORY68926.1"/>
    </source>
</evidence>
<dbReference type="GO" id="GO:0016705">
    <property type="term" value="F:oxidoreductase activity, acting on paired donors, with incorporation or reduction of molecular oxygen"/>
    <property type="evidence" value="ECO:0007669"/>
    <property type="project" value="InterPro"/>
</dbReference>
<gene>
    <name evidence="2" type="ORF">BCR38DRAFT_406804</name>
</gene>
<dbReference type="Proteomes" id="UP000193689">
    <property type="component" value="Unassembled WGS sequence"/>
</dbReference>
<sequence length="215" mass="22991">MGKLDGGPRGVDGTKALSWLTLDSIGEFPSTGSQVSLEYFKATECILIVLDLLRLVLPSDMLAQLARHQRSALEKMCERIALGDTGCADFFGHILSSNLTDKGKHNEALLASKSMVPTTAGSETTATTLAAITQYLLRNCHYLSHLTKEVQDAFDDASYLLAIIEGLTSTRPCPKACRARPRTSLSPPAPPCSRDTSPWQALGLVGEAQVDGGVS</sequence>
<dbReference type="Gene3D" id="1.10.630.10">
    <property type="entry name" value="Cytochrome P450"/>
    <property type="match status" value="1"/>
</dbReference>
<evidence type="ECO:0000256" key="1">
    <source>
        <dbReference type="SAM" id="MobiDB-lite"/>
    </source>
</evidence>
<dbReference type="GeneID" id="63774301"/>
<proteinExistence type="predicted"/>
<dbReference type="SUPFAM" id="SSF48264">
    <property type="entry name" value="Cytochrome P450"/>
    <property type="match status" value="1"/>
</dbReference>
<dbReference type="GO" id="GO:0005506">
    <property type="term" value="F:iron ion binding"/>
    <property type="evidence" value="ECO:0007669"/>
    <property type="project" value="InterPro"/>
</dbReference>
<keyword evidence="3" id="KW-1185">Reference proteome</keyword>
<dbReference type="GO" id="GO:0004497">
    <property type="term" value="F:monooxygenase activity"/>
    <property type="evidence" value="ECO:0007669"/>
    <property type="project" value="InterPro"/>
</dbReference>
<dbReference type="STRING" id="1141098.A0A1Y2ECD6"/>
<dbReference type="EMBL" id="MCFJ01000003">
    <property type="protein sequence ID" value="ORY68926.1"/>
    <property type="molecule type" value="Genomic_DNA"/>
</dbReference>
<dbReference type="GO" id="GO:0020037">
    <property type="term" value="F:heme binding"/>
    <property type="evidence" value="ECO:0007669"/>
    <property type="project" value="InterPro"/>
</dbReference>
<organism evidence="2 3">
    <name type="scientific">Pseudomassariella vexata</name>
    <dbReference type="NCBI Taxonomy" id="1141098"/>
    <lineage>
        <taxon>Eukaryota</taxon>
        <taxon>Fungi</taxon>
        <taxon>Dikarya</taxon>
        <taxon>Ascomycota</taxon>
        <taxon>Pezizomycotina</taxon>
        <taxon>Sordariomycetes</taxon>
        <taxon>Xylariomycetidae</taxon>
        <taxon>Amphisphaeriales</taxon>
        <taxon>Pseudomassariaceae</taxon>
        <taxon>Pseudomassariella</taxon>
    </lineage>
</organism>
<dbReference type="InParanoid" id="A0A1Y2ECD6"/>
<dbReference type="InterPro" id="IPR036396">
    <property type="entry name" value="Cyt_P450_sf"/>
</dbReference>
<feature type="region of interest" description="Disordered" evidence="1">
    <location>
        <begin position="178"/>
        <end position="198"/>
    </location>
</feature>
<comment type="caution">
    <text evidence="2">The sequence shown here is derived from an EMBL/GenBank/DDBJ whole genome shotgun (WGS) entry which is preliminary data.</text>
</comment>